<evidence type="ECO:0000256" key="1">
    <source>
        <dbReference type="SAM" id="MobiDB-lite"/>
    </source>
</evidence>
<keyword evidence="2" id="KW-1133">Transmembrane helix</keyword>
<gene>
    <name evidence="4" type="ORF">CHILSU_LOCUS5166</name>
</gene>
<protein>
    <recommendedName>
        <fullName evidence="6">TNFR-Cys domain-containing protein</fullName>
    </recommendedName>
</protein>
<keyword evidence="3" id="KW-0732">Signal</keyword>
<evidence type="ECO:0000256" key="2">
    <source>
        <dbReference type="SAM" id="Phobius"/>
    </source>
</evidence>
<feature type="compositionally biased region" description="Polar residues" evidence="1">
    <location>
        <begin position="180"/>
        <end position="201"/>
    </location>
</feature>
<evidence type="ECO:0008006" key="6">
    <source>
        <dbReference type="Google" id="ProtNLM"/>
    </source>
</evidence>
<dbReference type="Proteomes" id="UP001153292">
    <property type="component" value="Chromosome 2"/>
</dbReference>
<sequence>MWRLACLLAFAGAVAAQLTLHVKCGQLTCQLDEYCSPETNRCASCSSVCNQSDHNYDSGLCLKQCQGYLLRKVGESSPVNGSVQREAKIALILSSVALAILLLVIVIWCKERFSWNYIKQKLLRAKARNKNRVTTYPGDIMHQNPHAEMPKPKPDLKLEIRNPEPKRIPQPLNPRDLDTRTSQAEKSQAATTPKTISTALSNRHPAEDTTLDFSYDNVAMNETPPEHVGLPTNRF</sequence>
<keyword evidence="5" id="KW-1185">Reference proteome</keyword>
<name>A0ABN8B3E4_CHISP</name>
<feature type="region of interest" description="Disordered" evidence="1">
    <location>
        <begin position="135"/>
        <end position="208"/>
    </location>
</feature>
<reference evidence="4" key="1">
    <citation type="submission" date="2021-12" db="EMBL/GenBank/DDBJ databases">
        <authorList>
            <person name="King R."/>
        </authorList>
    </citation>
    <scope>NUCLEOTIDE SEQUENCE</scope>
</reference>
<evidence type="ECO:0000313" key="4">
    <source>
        <dbReference type="EMBL" id="CAH0401929.1"/>
    </source>
</evidence>
<keyword evidence="2" id="KW-0812">Transmembrane</keyword>
<keyword evidence="2" id="KW-0472">Membrane</keyword>
<accession>A0ABN8B3E4</accession>
<feature type="chain" id="PRO_5047480585" description="TNFR-Cys domain-containing protein" evidence="3">
    <location>
        <begin position="17"/>
        <end position="235"/>
    </location>
</feature>
<feature type="signal peptide" evidence="3">
    <location>
        <begin position="1"/>
        <end position="16"/>
    </location>
</feature>
<feature type="compositionally biased region" description="Basic and acidic residues" evidence="1">
    <location>
        <begin position="148"/>
        <end position="167"/>
    </location>
</feature>
<dbReference type="EMBL" id="OU963895">
    <property type="protein sequence ID" value="CAH0401929.1"/>
    <property type="molecule type" value="Genomic_DNA"/>
</dbReference>
<evidence type="ECO:0000313" key="5">
    <source>
        <dbReference type="Proteomes" id="UP001153292"/>
    </source>
</evidence>
<evidence type="ECO:0000256" key="3">
    <source>
        <dbReference type="SAM" id="SignalP"/>
    </source>
</evidence>
<feature type="transmembrane region" description="Helical" evidence="2">
    <location>
        <begin position="89"/>
        <end position="109"/>
    </location>
</feature>
<proteinExistence type="predicted"/>
<organism evidence="4 5">
    <name type="scientific">Chilo suppressalis</name>
    <name type="common">Asiatic rice borer moth</name>
    <dbReference type="NCBI Taxonomy" id="168631"/>
    <lineage>
        <taxon>Eukaryota</taxon>
        <taxon>Metazoa</taxon>
        <taxon>Ecdysozoa</taxon>
        <taxon>Arthropoda</taxon>
        <taxon>Hexapoda</taxon>
        <taxon>Insecta</taxon>
        <taxon>Pterygota</taxon>
        <taxon>Neoptera</taxon>
        <taxon>Endopterygota</taxon>
        <taxon>Lepidoptera</taxon>
        <taxon>Glossata</taxon>
        <taxon>Ditrysia</taxon>
        <taxon>Pyraloidea</taxon>
        <taxon>Crambidae</taxon>
        <taxon>Crambinae</taxon>
        <taxon>Chilo</taxon>
    </lineage>
</organism>